<gene>
    <name evidence="12" type="ORF">A2729_01745</name>
</gene>
<keyword evidence="7 10" id="KW-0472">Membrane</keyword>
<dbReference type="NCBIfam" id="TIGR03592">
    <property type="entry name" value="yidC_oxa1_cterm"/>
    <property type="match status" value="1"/>
</dbReference>
<comment type="similarity">
    <text evidence="9">Belongs to the OXA1/ALB3/YidC family.</text>
</comment>
<dbReference type="AlphaFoldDB" id="A0A1G1XWN8"/>
<dbReference type="CDD" id="cd20070">
    <property type="entry name" value="5TM_YidC_Alb3"/>
    <property type="match status" value="1"/>
</dbReference>
<dbReference type="Proteomes" id="UP000178930">
    <property type="component" value="Unassembled WGS sequence"/>
</dbReference>
<keyword evidence="6 10" id="KW-1133">Transmembrane helix</keyword>
<keyword evidence="5" id="KW-0653">Protein transport</keyword>
<comment type="caution">
    <text evidence="12">The sequence shown here is derived from an EMBL/GenBank/DDBJ whole genome shotgun (WGS) entry which is preliminary data.</text>
</comment>
<comment type="subcellular location">
    <subcellularLocation>
        <location evidence="1">Cell membrane</location>
        <topology evidence="1">Multi-pass membrane protein</topology>
    </subcellularLocation>
    <subcellularLocation>
        <location evidence="9">Membrane</location>
        <topology evidence="9">Multi-pass membrane protein</topology>
    </subcellularLocation>
</comment>
<dbReference type="PANTHER" id="PTHR12428">
    <property type="entry name" value="OXA1"/>
    <property type="match status" value="1"/>
</dbReference>
<sequence>MLQLFNLILFQPLFNLLIFLYNFIPGHDLGLAIIILTVIIKLILYPLAQQSLKSQKALQELQPKLDSLKKQFGHDKEKLAKEMMVLYKQEKVNPLSSCLPLLIQLPFLIAVYRVFASGLDPENLKWLYPFVTSPQTINAISFGFLDLAKPNLVLAVLTGLAQFWQSKMLIVGRPPKGMSGAKDEQMMAMMNKQMLYFMPVFTVLISVRLPSGLVLYWLVMTLLTIFQQHFIFKKLKPVSPLSSAN</sequence>
<feature type="transmembrane region" description="Helical" evidence="10">
    <location>
        <begin position="30"/>
        <end position="48"/>
    </location>
</feature>
<evidence type="ECO:0000256" key="7">
    <source>
        <dbReference type="ARBA" id="ARBA00023136"/>
    </source>
</evidence>
<dbReference type="Pfam" id="PF02096">
    <property type="entry name" value="60KD_IMP"/>
    <property type="match status" value="1"/>
</dbReference>
<organism evidence="12 13">
    <name type="scientific">Candidatus Buchananbacteria bacterium RIFCSPHIGHO2_01_FULL_39_14</name>
    <dbReference type="NCBI Taxonomy" id="1797532"/>
    <lineage>
        <taxon>Bacteria</taxon>
        <taxon>Candidatus Buchananiibacteriota</taxon>
    </lineage>
</organism>
<evidence type="ECO:0000256" key="8">
    <source>
        <dbReference type="ARBA" id="ARBA00023186"/>
    </source>
</evidence>
<feature type="transmembrane region" description="Helical" evidence="10">
    <location>
        <begin position="215"/>
        <end position="232"/>
    </location>
</feature>
<evidence type="ECO:0000256" key="6">
    <source>
        <dbReference type="ARBA" id="ARBA00022989"/>
    </source>
</evidence>
<keyword evidence="2" id="KW-0813">Transport</keyword>
<dbReference type="GO" id="GO:0032977">
    <property type="term" value="F:membrane insertase activity"/>
    <property type="evidence" value="ECO:0007669"/>
    <property type="project" value="InterPro"/>
</dbReference>
<keyword evidence="3" id="KW-1003">Cell membrane</keyword>
<evidence type="ECO:0000256" key="5">
    <source>
        <dbReference type="ARBA" id="ARBA00022927"/>
    </source>
</evidence>
<evidence type="ECO:0000256" key="9">
    <source>
        <dbReference type="RuleBase" id="RU003945"/>
    </source>
</evidence>
<feature type="transmembrane region" description="Helical" evidence="10">
    <location>
        <begin position="7"/>
        <end position="24"/>
    </location>
</feature>
<feature type="transmembrane region" description="Helical" evidence="10">
    <location>
        <begin position="92"/>
        <end position="115"/>
    </location>
</feature>
<dbReference type="InterPro" id="IPR028055">
    <property type="entry name" value="YidC/Oxa/ALB_C"/>
</dbReference>
<evidence type="ECO:0000256" key="1">
    <source>
        <dbReference type="ARBA" id="ARBA00004651"/>
    </source>
</evidence>
<evidence type="ECO:0000256" key="2">
    <source>
        <dbReference type="ARBA" id="ARBA00022448"/>
    </source>
</evidence>
<evidence type="ECO:0000259" key="11">
    <source>
        <dbReference type="Pfam" id="PF02096"/>
    </source>
</evidence>
<dbReference type="PANTHER" id="PTHR12428:SF65">
    <property type="entry name" value="CYTOCHROME C OXIDASE ASSEMBLY PROTEIN COX18, MITOCHONDRIAL"/>
    <property type="match status" value="1"/>
</dbReference>
<protein>
    <recommendedName>
        <fullName evidence="11">Membrane insertase YidC/Oxa/ALB C-terminal domain-containing protein</fullName>
    </recommendedName>
</protein>
<evidence type="ECO:0000313" key="12">
    <source>
        <dbReference type="EMBL" id="OGY44533.1"/>
    </source>
</evidence>
<dbReference type="GO" id="GO:0015031">
    <property type="term" value="P:protein transport"/>
    <property type="evidence" value="ECO:0007669"/>
    <property type="project" value="UniProtKB-KW"/>
</dbReference>
<keyword evidence="8" id="KW-0143">Chaperone</keyword>
<dbReference type="GO" id="GO:0005886">
    <property type="term" value="C:plasma membrane"/>
    <property type="evidence" value="ECO:0007669"/>
    <property type="project" value="UniProtKB-SubCell"/>
</dbReference>
<evidence type="ECO:0000256" key="4">
    <source>
        <dbReference type="ARBA" id="ARBA00022692"/>
    </source>
</evidence>
<evidence type="ECO:0000313" key="13">
    <source>
        <dbReference type="Proteomes" id="UP000178930"/>
    </source>
</evidence>
<feature type="domain" description="Membrane insertase YidC/Oxa/ALB C-terminal" evidence="11">
    <location>
        <begin position="30"/>
        <end position="232"/>
    </location>
</feature>
<dbReference type="GO" id="GO:0051205">
    <property type="term" value="P:protein insertion into membrane"/>
    <property type="evidence" value="ECO:0007669"/>
    <property type="project" value="TreeGrafter"/>
</dbReference>
<evidence type="ECO:0000256" key="3">
    <source>
        <dbReference type="ARBA" id="ARBA00022475"/>
    </source>
</evidence>
<name>A0A1G1XWN8_9BACT</name>
<dbReference type="InterPro" id="IPR001708">
    <property type="entry name" value="YidC/ALB3/OXA1/COX18"/>
</dbReference>
<dbReference type="STRING" id="1797532.A2729_01745"/>
<reference evidence="12 13" key="1">
    <citation type="journal article" date="2016" name="Nat. Commun.">
        <title>Thousands of microbial genomes shed light on interconnected biogeochemical processes in an aquifer system.</title>
        <authorList>
            <person name="Anantharaman K."/>
            <person name="Brown C.T."/>
            <person name="Hug L.A."/>
            <person name="Sharon I."/>
            <person name="Castelle C.J."/>
            <person name="Probst A.J."/>
            <person name="Thomas B.C."/>
            <person name="Singh A."/>
            <person name="Wilkins M.J."/>
            <person name="Karaoz U."/>
            <person name="Brodie E.L."/>
            <person name="Williams K.H."/>
            <person name="Hubbard S.S."/>
            <person name="Banfield J.F."/>
        </authorList>
    </citation>
    <scope>NUCLEOTIDE SEQUENCE [LARGE SCALE GENOMIC DNA]</scope>
</reference>
<proteinExistence type="inferred from homology"/>
<dbReference type="InterPro" id="IPR047196">
    <property type="entry name" value="YidC_ALB_C"/>
</dbReference>
<evidence type="ECO:0000256" key="10">
    <source>
        <dbReference type="SAM" id="Phobius"/>
    </source>
</evidence>
<dbReference type="EMBL" id="MHIB01000015">
    <property type="protein sequence ID" value="OGY44533.1"/>
    <property type="molecule type" value="Genomic_DNA"/>
</dbReference>
<keyword evidence="4 9" id="KW-0812">Transmembrane</keyword>
<accession>A0A1G1XWN8</accession>